<name>A0A8J6FG13_ELECQ</name>
<comment type="caution">
    <text evidence="1">The sequence shown here is derived from an EMBL/GenBank/DDBJ whole genome shotgun (WGS) entry which is preliminary data.</text>
</comment>
<evidence type="ECO:0000313" key="1">
    <source>
        <dbReference type="EMBL" id="KAG9487478.1"/>
    </source>
</evidence>
<dbReference type="AlphaFoldDB" id="A0A8J6FG13"/>
<reference evidence="1" key="1">
    <citation type="thesis" date="2020" institute="ProQuest LLC" country="789 East Eisenhower Parkway, Ann Arbor, MI, USA">
        <title>Comparative Genomics and Chromosome Evolution.</title>
        <authorList>
            <person name="Mudd A.B."/>
        </authorList>
    </citation>
    <scope>NUCLEOTIDE SEQUENCE</scope>
    <source>
        <strain evidence="1">HN-11 Male</strain>
        <tissue evidence="1">Kidney and liver</tissue>
    </source>
</reference>
<organism evidence="1 2">
    <name type="scientific">Eleutherodactylus coqui</name>
    <name type="common">Puerto Rican coqui</name>
    <dbReference type="NCBI Taxonomy" id="57060"/>
    <lineage>
        <taxon>Eukaryota</taxon>
        <taxon>Metazoa</taxon>
        <taxon>Chordata</taxon>
        <taxon>Craniata</taxon>
        <taxon>Vertebrata</taxon>
        <taxon>Euteleostomi</taxon>
        <taxon>Amphibia</taxon>
        <taxon>Batrachia</taxon>
        <taxon>Anura</taxon>
        <taxon>Neobatrachia</taxon>
        <taxon>Hyloidea</taxon>
        <taxon>Eleutherodactylidae</taxon>
        <taxon>Eleutherodactylinae</taxon>
        <taxon>Eleutherodactylus</taxon>
        <taxon>Eleutherodactylus</taxon>
    </lineage>
</organism>
<dbReference type="EMBL" id="WNTK01000003">
    <property type="protein sequence ID" value="KAG9487478.1"/>
    <property type="molecule type" value="Genomic_DNA"/>
</dbReference>
<gene>
    <name evidence="1" type="ORF">GDO78_007370</name>
</gene>
<accession>A0A8J6FG13</accession>
<sequence>MAKNFFHFNLRTNRCLDIVGTKDSPLPRMLSFPLDRGCLERLITRILLSPTVYKLKELLLKDSSSSLSTDGLVVYLSNLSESTE</sequence>
<evidence type="ECO:0000313" key="2">
    <source>
        <dbReference type="Proteomes" id="UP000770717"/>
    </source>
</evidence>
<dbReference type="Proteomes" id="UP000770717">
    <property type="component" value="Unassembled WGS sequence"/>
</dbReference>
<protein>
    <submittedName>
        <fullName evidence="1">Uncharacterized protein</fullName>
    </submittedName>
</protein>
<keyword evidence="2" id="KW-1185">Reference proteome</keyword>
<proteinExistence type="predicted"/>